<dbReference type="InterPro" id="IPR035472">
    <property type="entry name" value="RpiR-like_SIS"/>
</dbReference>
<name>A0A916Z684_9BACL</name>
<dbReference type="Proteomes" id="UP000612456">
    <property type="component" value="Unassembled WGS sequence"/>
</dbReference>
<proteinExistence type="predicted"/>
<dbReference type="EMBL" id="BMHP01000003">
    <property type="protein sequence ID" value="GGD77237.1"/>
    <property type="molecule type" value="Genomic_DNA"/>
</dbReference>
<sequence length="253" mass="27844">MDQSKGAVTPIDRYFHEIKEMLGKIMKEQKPSMLATSELFTDTVERGNSIYITGCSHSSIIAQETFYRAGGFLLMNPIFLPGMTLETFPPTRTSKYERISGIAEAVLSETKLCAGDTLVIVSISGRNTVPIEMAQWAKARGIKVVALTSVEYSENVDSRHNSGLRLFELADIVLDVMCERGDAVLEIDGLAEKTGPTSSVTGITIMHAVISQTLENLIRLGITPPVFLSANLDGADELNLQSLEKYKHQIHYM</sequence>
<dbReference type="RefSeq" id="WP_188994065.1">
    <property type="nucleotide sequence ID" value="NZ_BMHP01000003.1"/>
</dbReference>
<organism evidence="2 3">
    <name type="scientific">Paenibacillus nasutitermitis</name>
    <dbReference type="NCBI Taxonomy" id="1652958"/>
    <lineage>
        <taxon>Bacteria</taxon>
        <taxon>Bacillati</taxon>
        <taxon>Bacillota</taxon>
        <taxon>Bacilli</taxon>
        <taxon>Bacillales</taxon>
        <taxon>Paenibacillaceae</taxon>
        <taxon>Paenibacillus</taxon>
    </lineage>
</organism>
<dbReference type="Gene3D" id="3.40.50.10490">
    <property type="entry name" value="Glucose-6-phosphate isomerase like protein, domain 1"/>
    <property type="match status" value="1"/>
</dbReference>
<dbReference type="NCBIfam" id="NF002805">
    <property type="entry name" value="PRK02947.1"/>
    <property type="match status" value="1"/>
</dbReference>
<keyword evidence="3" id="KW-1185">Reference proteome</keyword>
<dbReference type="InterPro" id="IPR050099">
    <property type="entry name" value="SIS_GmhA/DiaA_subfam"/>
</dbReference>
<dbReference type="AlphaFoldDB" id="A0A916Z684"/>
<gene>
    <name evidence="2" type="ORF">GCM10010911_39070</name>
</gene>
<dbReference type="Pfam" id="PF13580">
    <property type="entry name" value="SIS_2"/>
    <property type="match status" value="1"/>
</dbReference>
<feature type="domain" description="SIS" evidence="1">
    <location>
        <begin position="40"/>
        <end position="220"/>
    </location>
</feature>
<dbReference type="InterPro" id="IPR001347">
    <property type="entry name" value="SIS_dom"/>
</dbReference>
<accession>A0A916Z684</accession>
<dbReference type="PANTHER" id="PTHR30390">
    <property type="entry name" value="SEDOHEPTULOSE 7-PHOSPHATE ISOMERASE / DNAA INITIATOR-ASSOCIATING FACTOR FOR REPLICATION INITIATION"/>
    <property type="match status" value="1"/>
</dbReference>
<evidence type="ECO:0000313" key="2">
    <source>
        <dbReference type="EMBL" id="GGD77237.1"/>
    </source>
</evidence>
<reference evidence="2" key="2">
    <citation type="submission" date="2020-09" db="EMBL/GenBank/DDBJ databases">
        <authorList>
            <person name="Sun Q."/>
            <person name="Zhou Y."/>
        </authorList>
    </citation>
    <scope>NUCLEOTIDE SEQUENCE</scope>
    <source>
        <strain evidence="2">CGMCC 1.15178</strain>
    </source>
</reference>
<reference evidence="2" key="1">
    <citation type="journal article" date="2014" name="Int. J. Syst. Evol. Microbiol.">
        <title>Complete genome sequence of Corynebacterium casei LMG S-19264T (=DSM 44701T), isolated from a smear-ripened cheese.</title>
        <authorList>
            <consortium name="US DOE Joint Genome Institute (JGI-PGF)"/>
            <person name="Walter F."/>
            <person name="Albersmeier A."/>
            <person name="Kalinowski J."/>
            <person name="Ruckert C."/>
        </authorList>
    </citation>
    <scope>NUCLEOTIDE SEQUENCE</scope>
    <source>
        <strain evidence="2">CGMCC 1.15178</strain>
    </source>
</reference>
<dbReference type="InterPro" id="IPR046348">
    <property type="entry name" value="SIS_dom_sf"/>
</dbReference>
<evidence type="ECO:0000313" key="3">
    <source>
        <dbReference type="Proteomes" id="UP000612456"/>
    </source>
</evidence>
<comment type="caution">
    <text evidence="2">The sequence shown here is derived from an EMBL/GenBank/DDBJ whole genome shotgun (WGS) entry which is preliminary data.</text>
</comment>
<dbReference type="PANTHER" id="PTHR30390:SF7">
    <property type="entry name" value="PHOSPHOHEPTOSE ISOMERASE"/>
    <property type="match status" value="1"/>
</dbReference>
<dbReference type="CDD" id="cd05013">
    <property type="entry name" value="SIS_RpiR"/>
    <property type="match status" value="1"/>
</dbReference>
<protein>
    <recommendedName>
        <fullName evidence="1">SIS domain-containing protein</fullName>
    </recommendedName>
</protein>
<dbReference type="SUPFAM" id="SSF53697">
    <property type="entry name" value="SIS domain"/>
    <property type="match status" value="1"/>
</dbReference>
<evidence type="ECO:0000259" key="1">
    <source>
        <dbReference type="PROSITE" id="PS51464"/>
    </source>
</evidence>
<dbReference type="GO" id="GO:0097367">
    <property type="term" value="F:carbohydrate derivative binding"/>
    <property type="evidence" value="ECO:0007669"/>
    <property type="project" value="InterPro"/>
</dbReference>
<dbReference type="GO" id="GO:1901135">
    <property type="term" value="P:carbohydrate derivative metabolic process"/>
    <property type="evidence" value="ECO:0007669"/>
    <property type="project" value="InterPro"/>
</dbReference>
<dbReference type="PROSITE" id="PS51464">
    <property type="entry name" value="SIS"/>
    <property type="match status" value="1"/>
</dbReference>